<comment type="caution">
    <text evidence="3">The sequence shown here is derived from an EMBL/GenBank/DDBJ whole genome shotgun (WGS) entry which is preliminary data.</text>
</comment>
<dbReference type="Pfam" id="PF14343">
    <property type="entry name" value="PrcB_C"/>
    <property type="match status" value="1"/>
</dbReference>
<evidence type="ECO:0000256" key="1">
    <source>
        <dbReference type="SAM" id="SignalP"/>
    </source>
</evidence>
<sequence>MHPTMRHMLAGGGLLVALALLASFIVLSSSGATAVPQSAAANNPADPTRSVVNVPFTVVAEGSQSEVERRANYLITSGESLTELWAMLSTDEPTPTVDFNTQAVVVVFAGAKSTGGYGVEVAKIEDDTRRTVYVTVSTPGPGCITTEALTSPFQVVVVPAASLSYTSRSAAAVVDCE</sequence>
<reference evidence="3 4" key="1">
    <citation type="journal article" date="2016" name="Nat. Commun.">
        <title>Thousands of microbial genomes shed light on interconnected biogeochemical processes in an aquifer system.</title>
        <authorList>
            <person name="Anantharaman K."/>
            <person name="Brown C.T."/>
            <person name="Hug L.A."/>
            <person name="Sharon I."/>
            <person name="Castelle C.J."/>
            <person name="Probst A.J."/>
            <person name="Thomas B.C."/>
            <person name="Singh A."/>
            <person name="Wilkins M.J."/>
            <person name="Karaoz U."/>
            <person name="Brodie E.L."/>
            <person name="Williams K.H."/>
            <person name="Hubbard S.S."/>
            <person name="Banfield J.F."/>
        </authorList>
    </citation>
    <scope>NUCLEOTIDE SEQUENCE [LARGE SCALE GENOMIC DNA]</scope>
</reference>
<gene>
    <name evidence="3" type="ORF">A2765_06690</name>
</gene>
<accession>A0A1F6DCY3</accession>
<dbReference type="EMBL" id="MFLA01000021">
    <property type="protein sequence ID" value="OGG59274.1"/>
    <property type="molecule type" value="Genomic_DNA"/>
</dbReference>
<evidence type="ECO:0000313" key="4">
    <source>
        <dbReference type="Proteomes" id="UP000176377"/>
    </source>
</evidence>
<feature type="domain" description="PrcB C-terminal" evidence="2">
    <location>
        <begin position="104"/>
        <end position="159"/>
    </location>
</feature>
<keyword evidence="1" id="KW-0732">Signal</keyword>
<organism evidence="3 4">
    <name type="scientific">Candidatus Kaiserbacteria bacterium RIFCSPHIGHO2_01_FULL_56_24</name>
    <dbReference type="NCBI Taxonomy" id="1798487"/>
    <lineage>
        <taxon>Bacteria</taxon>
        <taxon>Candidatus Kaiseribacteriota</taxon>
    </lineage>
</organism>
<evidence type="ECO:0000313" key="3">
    <source>
        <dbReference type="EMBL" id="OGG59274.1"/>
    </source>
</evidence>
<feature type="chain" id="PRO_5009523781" description="PrcB C-terminal domain-containing protein" evidence="1">
    <location>
        <begin position="35"/>
        <end position="177"/>
    </location>
</feature>
<name>A0A1F6DCY3_9BACT</name>
<dbReference type="Proteomes" id="UP000176377">
    <property type="component" value="Unassembled WGS sequence"/>
</dbReference>
<protein>
    <recommendedName>
        <fullName evidence="2">PrcB C-terminal domain-containing protein</fullName>
    </recommendedName>
</protein>
<evidence type="ECO:0000259" key="2">
    <source>
        <dbReference type="Pfam" id="PF14343"/>
    </source>
</evidence>
<dbReference type="AlphaFoldDB" id="A0A1F6DCY3"/>
<feature type="signal peptide" evidence="1">
    <location>
        <begin position="1"/>
        <end position="34"/>
    </location>
</feature>
<dbReference type="InterPro" id="IPR025748">
    <property type="entry name" value="PrcB_C_dom"/>
</dbReference>
<proteinExistence type="predicted"/>